<dbReference type="RefSeq" id="WP_048939313.1">
    <property type="nucleotide sequence ID" value="NZ_CP020925.1"/>
</dbReference>
<dbReference type="AlphaFoldDB" id="A0A0J9CTY2"/>
<dbReference type="Proteomes" id="UP000037029">
    <property type="component" value="Chromosome"/>
</dbReference>
<sequence>MPLIDDALHRTLEAYLDACLAPTLAEWGDADWDRHGWQALERIAAWASLDEFNAMKPYAPPKGVKTARDALAKVARVPTPRAWVPARHSFARTELGAPACFVRFYKEVPGRYLCSFPSEARQRFSRETWRALLRYLGVSWEPKIWAFDEDIGAEFSAPNEWDFWHAQTETLRYRGQDWYLEAFPECLGVDVPASSLKTMIEDVQRAAESLEGDYYKQSNSTTPHQPRPFKSFVQFQLRRTAFLPVRRNIFGTAHAVGSKAYWPKRGIPGVTQNLDLLGIKEPRRAQLRNSVGKALAIRSELPTGWDE</sequence>
<name>A0A0J9CTY2_SPHYA</name>
<protein>
    <submittedName>
        <fullName evidence="1">Uncharacterized protein</fullName>
    </submittedName>
</protein>
<gene>
    <name evidence="1" type="ORF">BV87_03695</name>
</gene>
<accession>A0A0J9CTY2</accession>
<evidence type="ECO:0000313" key="1">
    <source>
        <dbReference type="EMBL" id="ATP17580.1"/>
    </source>
</evidence>
<proteinExistence type="predicted"/>
<evidence type="ECO:0000313" key="2">
    <source>
        <dbReference type="Proteomes" id="UP000037029"/>
    </source>
</evidence>
<dbReference type="EMBL" id="CP020925">
    <property type="protein sequence ID" value="ATP17580.1"/>
    <property type="molecule type" value="Genomic_DNA"/>
</dbReference>
<reference evidence="1 2" key="1">
    <citation type="submission" date="2017-04" db="EMBL/GenBank/DDBJ databases">
        <title>Characterization, genome and methylation analysis of a phthalic acid esters degrading strain Sphingobium yanoikuyae SHJ.</title>
        <authorList>
            <person name="Feng L."/>
        </authorList>
    </citation>
    <scope>NUCLEOTIDE SEQUENCE [LARGE SCALE GENOMIC DNA]</scope>
    <source>
        <strain evidence="1 2">SHJ</strain>
    </source>
</reference>
<organism evidence="1 2">
    <name type="scientific">Sphingobium yanoikuyae</name>
    <name type="common">Sphingomonas yanoikuyae</name>
    <dbReference type="NCBI Taxonomy" id="13690"/>
    <lineage>
        <taxon>Bacteria</taxon>
        <taxon>Pseudomonadati</taxon>
        <taxon>Pseudomonadota</taxon>
        <taxon>Alphaproteobacteria</taxon>
        <taxon>Sphingomonadales</taxon>
        <taxon>Sphingomonadaceae</taxon>
        <taxon>Sphingobium</taxon>
    </lineage>
</organism>